<dbReference type="GO" id="GO:0003857">
    <property type="term" value="F:(3S)-3-hydroxyacyl-CoA dehydrogenase (NAD+) activity"/>
    <property type="evidence" value="ECO:0007669"/>
    <property type="project" value="UniProtKB-EC"/>
</dbReference>
<keyword evidence="5" id="KW-0560">Oxidoreductase</keyword>
<accession>A0A914WHD9</accession>
<feature type="domain" description="3-hydroxyacyl-CoA dehydrogenase C-terminal" evidence="11">
    <location>
        <begin position="198"/>
        <end position="290"/>
    </location>
</feature>
<comment type="pathway">
    <text evidence="2">Lipid metabolism; fatty acid beta-oxidation.</text>
</comment>
<organism evidence="13 14">
    <name type="scientific">Plectus sambesii</name>
    <dbReference type="NCBI Taxonomy" id="2011161"/>
    <lineage>
        <taxon>Eukaryota</taxon>
        <taxon>Metazoa</taxon>
        <taxon>Ecdysozoa</taxon>
        <taxon>Nematoda</taxon>
        <taxon>Chromadorea</taxon>
        <taxon>Plectida</taxon>
        <taxon>Plectina</taxon>
        <taxon>Plectoidea</taxon>
        <taxon>Plectidae</taxon>
        <taxon>Plectus</taxon>
    </lineage>
</organism>
<evidence type="ECO:0000259" key="11">
    <source>
        <dbReference type="Pfam" id="PF00725"/>
    </source>
</evidence>
<dbReference type="AlphaFoldDB" id="A0A914WHD9"/>
<comment type="similarity">
    <text evidence="3">Belongs to the 3-hydroxyacyl-CoA dehydrogenase family.</text>
</comment>
<keyword evidence="13" id="KW-1185">Reference proteome</keyword>
<dbReference type="Proteomes" id="UP000887566">
    <property type="component" value="Unplaced"/>
</dbReference>
<dbReference type="SUPFAM" id="SSF48179">
    <property type="entry name" value="6-phosphogluconate dehydrogenase C-terminal domain-like"/>
    <property type="match status" value="1"/>
</dbReference>
<dbReference type="InterPro" id="IPR008927">
    <property type="entry name" value="6-PGluconate_DH-like_C_sf"/>
</dbReference>
<dbReference type="Pfam" id="PF02737">
    <property type="entry name" value="3HCDH_N"/>
    <property type="match status" value="1"/>
</dbReference>
<dbReference type="Gene3D" id="3.40.50.720">
    <property type="entry name" value="NAD(P)-binding Rossmann-like Domain"/>
    <property type="match status" value="1"/>
</dbReference>
<dbReference type="GO" id="GO:0006635">
    <property type="term" value="P:fatty acid beta-oxidation"/>
    <property type="evidence" value="ECO:0007669"/>
    <property type="project" value="TreeGrafter"/>
</dbReference>
<dbReference type="PANTHER" id="PTHR43561:SF1">
    <property type="entry name" value="HYDROXY-ACYL-COA DEHYDROGENASE"/>
    <property type="match status" value="1"/>
</dbReference>
<keyword evidence="10" id="KW-0472">Membrane</keyword>
<evidence type="ECO:0000256" key="1">
    <source>
        <dbReference type="ARBA" id="ARBA00004305"/>
    </source>
</evidence>
<evidence type="ECO:0000256" key="4">
    <source>
        <dbReference type="ARBA" id="ARBA00013000"/>
    </source>
</evidence>
<protein>
    <recommendedName>
        <fullName evidence="4">3-hydroxyacyl-CoA dehydrogenase</fullName>
        <ecNumber evidence="4">1.1.1.35</ecNumber>
    </recommendedName>
</protein>
<keyword evidence="10" id="KW-0812">Transmembrane</keyword>
<reference evidence="14" key="1">
    <citation type="submission" date="2022-11" db="UniProtKB">
        <authorList>
            <consortium name="WormBaseParasite"/>
        </authorList>
    </citation>
    <scope>IDENTIFICATION</scope>
</reference>
<comment type="catalytic activity">
    <reaction evidence="8">
        <text>a (3S)-3-hydroxyacyl-CoA + NAD(+) = a 3-oxoacyl-CoA + NADH + H(+)</text>
        <dbReference type="Rhea" id="RHEA:22432"/>
        <dbReference type="ChEBI" id="CHEBI:15378"/>
        <dbReference type="ChEBI" id="CHEBI:57318"/>
        <dbReference type="ChEBI" id="CHEBI:57540"/>
        <dbReference type="ChEBI" id="CHEBI:57945"/>
        <dbReference type="ChEBI" id="CHEBI:90726"/>
        <dbReference type="EC" id="1.1.1.35"/>
    </reaction>
</comment>
<dbReference type="GO" id="GO:0005759">
    <property type="term" value="C:mitochondrial matrix"/>
    <property type="evidence" value="ECO:0007669"/>
    <property type="project" value="UniProtKB-SubCell"/>
</dbReference>
<evidence type="ECO:0000256" key="5">
    <source>
        <dbReference type="ARBA" id="ARBA00023002"/>
    </source>
</evidence>
<dbReference type="EC" id="1.1.1.35" evidence="4"/>
<dbReference type="GO" id="GO:0070403">
    <property type="term" value="F:NAD+ binding"/>
    <property type="evidence" value="ECO:0007669"/>
    <property type="project" value="InterPro"/>
</dbReference>
<evidence type="ECO:0000256" key="9">
    <source>
        <dbReference type="SAM" id="MobiDB-lite"/>
    </source>
</evidence>
<evidence type="ECO:0000313" key="13">
    <source>
        <dbReference type="Proteomes" id="UP000887566"/>
    </source>
</evidence>
<feature type="region of interest" description="Disordered" evidence="9">
    <location>
        <begin position="284"/>
        <end position="318"/>
    </location>
</feature>
<evidence type="ECO:0000259" key="12">
    <source>
        <dbReference type="Pfam" id="PF02737"/>
    </source>
</evidence>
<dbReference type="WBParaSite" id="PSAMB.scaffold3918size16413.g22882.t1">
    <property type="protein sequence ID" value="PSAMB.scaffold3918size16413.g22882.t1"/>
    <property type="gene ID" value="PSAMB.scaffold3918size16413.g22882"/>
</dbReference>
<evidence type="ECO:0000256" key="3">
    <source>
        <dbReference type="ARBA" id="ARBA00009463"/>
    </source>
</evidence>
<dbReference type="InterPro" id="IPR052242">
    <property type="entry name" value="Mito_3-hydroxyacyl-CoA_DH"/>
</dbReference>
<dbReference type="Gene3D" id="1.10.1040.10">
    <property type="entry name" value="N-(1-d-carboxylethyl)-l-norvaline Dehydrogenase, domain 2"/>
    <property type="match status" value="1"/>
</dbReference>
<evidence type="ECO:0000256" key="8">
    <source>
        <dbReference type="ARBA" id="ARBA00049556"/>
    </source>
</evidence>
<feature type="transmembrane region" description="Helical" evidence="10">
    <location>
        <begin position="360"/>
        <end position="381"/>
    </location>
</feature>
<evidence type="ECO:0000313" key="14">
    <source>
        <dbReference type="WBParaSite" id="PSAMB.scaffold3918size16413.g22882.t1"/>
    </source>
</evidence>
<sequence>MPSRTSSSINHIAVVGSGLMGTGIAQIGLEAGIHVVLVGRSEEKCQKAVATIRMGVTRATKKRIPDNQEALTEKVNNLMSLLTTTTSLEQGVRNAEVVLEAVIENLKVKQNLLEEIEQFVRNDCLLVTNTSSFLLSDVAAKVTHRERFAGMHFFNPVPVMKLVEVVRTAHTSDYTYETLMELCHRLSKKPVSSKDTSGFIVNRLLIPYLMEAVRMVERGDATKEDIDVAMKLGAGHPMGPFEIIDFVGLDTIKFIMDEWHQRYPQSTSFQPSATLDKLVADGSLGRKTGQARPGRQIDSPRANPDHQKTPCSSPSRDNRLSSYCGMHVSQLSELTQRINATLTDLDADGQRQLFVTIMSALYVTTAVLVVLLYVCLIYVYGSSSVASPSIWTSKLQTLLEHHRHLNDLIKRDPYDRRTTIC</sequence>
<dbReference type="Pfam" id="PF00725">
    <property type="entry name" value="3HCDH"/>
    <property type="match status" value="1"/>
</dbReference>
<dbReference type="PANTHER" id="PTHR43561">
    <property type="match status" value="1"/>
</dbReference>
<feature type="domain" description="3-hydroxyacyl-CoA dehydrogenase NAD binding" evidence="12">
    <location>
        <begin position="11"/>
        <end position="195"/>
    </location>
</feature>
<dbReference type="SUPFAM" id="SSF51735">
    <property type="entry name" value="NAD(P)-binding Rossmann-fold domains"/>
    <property type="match status" value="1"/>
</dbReference>
<keyword evidence="10" id="KW-1133">Transmembrane helix</keyword>
<dbReference type="PROSITE" id="PS00067">
    <property type="entry name" value="3HCDH"/>
    <property type="match status" value="1"/>
</dbReference>
<dbReference type="InterPro" id="IPR036291">
    <property type="entry name" value="NAD(P)-bd_dom_sf"/>
</dbReference>
<evidence type="ECO:0000256" key="6">
    <source>
        <dbReference type="ARBA" id="ARBA00023027"/>
    </source>
</evidence>
<name>A0A914WHD9_9BILA</name>
<comment type="subcellular location">
    <subcellularLocation>
        <location evidence="1">Mitochondrion matrix</location>
    </subcellularLocation>
</comment>
<keyword evidence="6" id="KW-0520">NAD</keyword>
<keyword evidence="7" id="KW-0496">Mitochondrion</keyword>
<dbReference type="InterPro" id="IPR006180">
    <property type="entry name" value="3-OHacyl-CoA_DH_CS"/>
</dbReference>
<dbReference type="InterPro" id="IPR013328">
    <property type="entry name" value="6PGD_dom2"/>
</dbReference>
<evidence type="ECO:0000256" key="10">
    <source>
        <dbReference type="SAM" id="Phobius"/>
    </source>
</evidence>
<evidence type="ECO:0000256" key="2">
    <source>
        <dbReference type="ARBA" id="ARBA00005005"/>
    </source>
</evidence>
<dbReference type="FunFam" id="3.40.50.720:FF:000009">
    <property type="entry name" value="Fatty oxidation complex, alpha subunit"/>
    <property type="match status" value="1"/>
</dbReference>
<dbReference type="InterPro" id="IPR006108">
    <property type="entry name" value="3HC_DH_C"/>
</dbReference>
<evidence type="ECO:0000256" key="7">
    <source>
        <dbReference type="ARBA" id="ARBA00023128"/>
    </source>
</evidence>
<dbReference type="InterPro" id="IPR006176">
    <property type="entry name" value="3-OHacyl-CoA_DH_NAD-bd"/>
</dbReference>
<proteinExistence type="inferred from homology"/>